<evidence type="ECO:0000256" key="1">
    <source>
        <dbReference type="SAM" id="Phobius"/>
    </source>
</evidence>
<organism evidence="2">
    <name type="scientific">Candidatus Heimdallarchaeum endolithica</name>
    <dbReference type="NCBI Taxonomy" id="2876572"/>
    <lineage>
        <taxon>Archaea</taxon>
        <taxon>Promethearchaeati</taxon>
        <taxon>Candidatus Heimdallarchaeota</taxon>
        <taxon>Candidatus Heimdallarchaeia (ex Rinke et al. 2021) (nom. nud.)</taxon>
        <taxon>Candidatus Heimdallarchaeales</taxon>
        <taxon>Candidatus Heimdallarchaeaceae</taxon>
        <taxon>Candidatus Heimdallarchaeum</taxon>
    </lineage>
</organism>
<reference evidence="2" key="1">
    <citation type="journal article" date="2022" name="Nat. Microbiol.">
        <title>Unique mobile elements and scalable gene flow at the prokaryote-eukaryote boundary revealed by circularized Asgard archaea genomes.</title>
        <authorList>
            <person name="Wu F."/>
            <person name="Speth D.R."/>
            <person name="Philosof A."/>
            <person name="Cremiere A."/>
            <person name="Narayanan A."/>
            <person name="Barco R.A."/>
            <person name="Connon S.A."/>
            <person name="Amend J.P."/>
            <person name="Antoshechkin I.A."/>
            <person name="Orphan V.J."/>
        </authorList>
    </citation>
    <scope>NUCLEOTIDE SEQUENCE</scope>
    <source>
        <strain evidence="2">PR6</strain>
    </source>
</reference>
<sequence>MSSEKNLNNTVVKKWEKVKVPKMIYLIDIVFWLVVAGVTVLIITTILSIFIR</sequence>
<name>A0A9Y1BP57_9ARCH</name>
<keyword evidence="1" id="KW-0812">Transmembrane</keyword>
<protein>
    <submittedName>
        <fullName evidence="2">Uncharacterized protein</fullName>
    </submittedName>
</protein>
<feature type="transmembrane region" description="Helical" evidence="1">
    <location>
        <begin position="23"/>
        <end position="51"/>
    </location>
</feature>
<dbReference type="AlphaFoldDB" id="A0A9Y1BP57"/>
<dbReference type="EMBL" id="CP084167">
    <property type="protein sequence ID" value="UJG42335.1"/>
    <property type="molecule type" value="Genomic_DNA"/>
</dbReference>
<evidence type="ECO:0000313" key="2">
    <source>
        <dbReference type="EMBL" id="UJG42335.1"/>
    </source>
</evidence>
<gene>
    <name evidence="2" type="ORF">K9W46_07950</name>
</gene>
<keyword evidence="1" id="KW-1133">Transmembrane helix</keyword>
<keyword evidence="1" id="KW-0472">Membrane</keyword>
<dbReference type="Proteomes" id="UP001200513">
    <property type="component" value="Chromosome"/>
</dbReference>
<accession>A0A9Y1BP57</accession>
<proteinExistence type="predicted"/>